<proteinExistence type="inferred from homology"/>
<dbReference type="InterPro" id="IPR017871">
    <property type="entry name" value="ABC_transporter-like_CS"/>
</dbReference>
<keyword evidence="4" id="KW-0547">Nucleotide-binding</keyword>
<feature type="domain" description="ABC transmembrane type-1" evidence="11">
    <location>
        <begin position="44"/>
        <end position="325"/>
    </location>
</feature>
<evidence type="ECO:0000256" key="3">
    <source>
        <dbReference type="ARBA" id="ARBA00022692"/>
    </source>
</evidence>
<feature type="domain" description="ABC transporter" evidence="10">
    <location>
        <begin position="359"/>
        <end position="595"/>
    </location>
</feature>
<dbReference type="Pfam" id="PF00005">
    <property type="entry name" value="ABC_tran"/>
    <property type="match status" value="1"/>
</dbReference>
<dbReference type="CDD" id="cd18575">
    <property type="entry name" value="ABC_6TM_bac_exporter_ABCB8_10_like"/>
    <property type="match status" value="1"/>
</dbReference>
<evidence type="ECO:0000256" key="1">
    <source>
        <dbReference type="ARBA" id="ARBA00004651"/>
    </source>
</evidence>
<keyword evidence="3 9" id="KW-0812">Transmembrane</keyword>
<dbReference type="InterPro" id="IPR003439">
    <property type="entry name" value="ABC_transporter-like_ATP-bd"/>
</dbReference>
<dbReference type="PANTHER" id="PTHR43394:SF1">
    <property type="entry name" value="ATP-BINDING CASSETTE SUB-FAMILY B MEMBER 10, MITOCHONDRIAL"/>
    <property type="match status" value="1"/>
</dbReference>
<keyword evidence="6 9" id="KW-1133">Transmembrane helix</keyword>
<dbReference type="InterPro" id="IPR011918">
    <property type="entry name" value="ABC_MsbA_ATP-bd"/>
</dbReference>
<evidence type="ECO:0000256" key="5">
    <source>
        <dbReference type="ARBA" id="ARBA00022840"/>
    </source>
</evidence>
<feature type="transmembrane region" description="Helical" evidence="9">
    <location>
        <begin position="82"/>
        <end position="107"/>
    </location>
</feature>
<dbReference type="InterPro" id="IPR011527">
    <property type="entry name" value="ABC1_TM_dom"/>
</dbReference>
<dbReference type="Proteomes" id="UP000006377">
    <property type="component" value="Chromosome"/>
</dbReference>
<evidence type="ECO:0000256" key="7">
    <source>
        <dbReference type="ARBA" id="ARBA00023136"/>
    </source>
</evidence>
<name>A7HUX7_PARL1</name>
<gene>
    <name evidence="12" type="ordered locus">Plav_2096</name>
</gene>
<dbReference type="InterPro" id="IPR036640">
    <property type="entry name" value="ABC1_TM_sf"/>
</dbReference>
<evidence type="ECO:0000259" key="10">
    <source>
        <dbReference type="PROSITE" id="PS50893"/>
    </source>
</evidence>
<dbReference type="PROSITE" id="PS50893">
    <property type="entry name" value="ABC_TRANSPORTER_2"/>
    <property type="match status" value="1"/>
</dbReference>
<dbReference type="OrthoDB" id="9804259at2"/>
<dbReference type="SMART" id="SM00382">
    <property type="entry name" value="AAA"/>
    <property type="match status" value="1"/>
</dbReference>
<dbReference type="Gene3D" id="3.40.50.300">
    <property type="entry name" value="P-loop containing nucleotide triphosphate hydrolases"/>
    <property type="match status" value="1"/>
</dbReference>
<dbReference type="SUPFAM" id="SSF90123">
    <property type="entry name" value="ABC transporter transmembrane region"/>
    <property type="match status" value="1"/>
</dbReference>
<evidence type="ECO:0000259" key="11">
    <source>
        <dbReference type="PROSITE" id="PS50929"/>
    </source>
</evidence>
<dbReference type="KEGG" id="pla:Plav_2096"/>
<feature type="transmembrane region" description="Helical" evidence="9">
    <location>
        <begin position="40"/>
        <end position="62"/>
    </location>
</feature>
<dbReference type="STRING" id="402881.Plav_2096"/>
<dbReference type="InterPro" id="IPR027417">
    <property type="entry name" value="P-loop_NTPase"/>
</dbReference>
<dbReference type="GO" id="GO:0090374">
    <property type="term" value="P:oligopeptide export from mitochondrion"/>
    <property type="evidence" value="ECO:0007669"/>
    <property type="project" value="TreeGrafter"/>
</dbReference>
<feature type="transmembrane region" description="Helical" evidence="9">
    <location>
        <begin position="302"/>
        <end position="320"/>
    </location>
</feature>
<comment type="function">
    <text evidence="8">Part of an ABC transporter complex. Transmembrane domains (TMD) form a pore in the inner membrane and the ATP-binding domain (NBD) is responsible for energy generation.</text>
</comment>
<dbReference type="PANTHER" id="PTHR43394">
    <property type="entry name" value="ATP-DEPENDENT PERMEASE MDL1, MITOCHONDRIAL"/>
    <property type="match status" value="1"/>
</dbReference>
<dbReference type="CDD" id="cd03249">
    <property type="entry name" value="ABC_MTABC3_MDL1_MDL2"/>
    <property type="match status" value="1"/>
</dbReference>
<evidence type="ECO:0000313" key="12">
    <source>
        <dbReference type="EMBL" id="ABS63710.1"/>
    </source>
</evidence>
<dbReference type="SUPFAM" id="SSF52540">
    <property type="entry name" value="P-loop containing nucleoside triphosphate hydrolases"/>
    <property type="match status" value="1"/>
</dbReference>
<dbReference type="GO" id="GO:0005886">
    <property type="term" value="C:plasma membrane"/>
    <property type="evidence" value="ECO:0007669"/>
    <property type="project" value="UniProtKB-SubCell"/>
</dbReference>
<dbReference type="Pfam" id="PF00664">
    <property type="entry name" value="ABC_membrane"/>
    <property type="match status" value="1"/>
</dbReference>
<dbReference type="GO" id="GO:0005524">
    <property type="term" value="F:ATP binding"/>
    <property type="evidence" value="ECO:0007669"/>
    <property type="project" value="UniProtKB-KW"/>
</dbReference>
<evidence type="ECO:0000256" key="9">
    <source>
        <dbReference type="SAM" id="Phobius"/>
    </source>
</evidence>
<evidence type="ECO:0000256" key="8">
    <source>
        <dbReference type="ARBA" id="ARBA00024725"/>
    </source>
</evidence>
<dbReference type="Gene3D" id="1.20.1560.10">
    <property type="entry name" value="ABC transporter type 1, transmembrane domain"/>
    <property type="match status" value="1"/>
</dbReference>
<organism evidence="12 13">
    <name type="scientific">Parvibaculum lavamentivorans (strain DS-1 / DSM 13023 / NCIMB 13966)</name>
    <dbReference type="NCBI Taxonomy" id="402881"/>
    <lineage>
        <taxon>Bacteria</taxon>
        <taxon>Pseudomonadati</taxon>
        <taxon>Pseudomonadota</taxon>
        <taxon>Alphaproteobacteria</taxon>
        <taxon>Hyphomicrobiales</taxon>
        <taxon>Parvibaculaceae</taxon>
        <taxon>Parvibaculum</taxon>
    </lineage>
</organism>
<feature type="transmembrane region" description="Helical" evidence="9">
    <location>
        <begin position="265"/>
        <end position="290"/>
    </location>
</feature>
<evidence type="ECO:0000256" key="6">
    <source>
        <dbReference type="ARBA" id="ARBA00022989"/>
    </source>
</evidence>
<feature type="transmembrane region" description="Helical" evidence="9">
    <location>
        <begin position="185"/>
        <end position="204"/>
    </location>
</feature>
<dbReference type="AlphaFoldDB" id="A7HUX7"/>
<dbReference type="PROSITE" id="PS50929">
    <property type="entry name" value="ABC_TM1F"/>
    <property type="match status" value="1"/>
</dbReference>
<keyword evidence="5" id="KW-0067">ATP-binding</keyword>
<reference evidence="12 13" key="1">
    <citation type="journal article" date="2011" name="Stand. Genomic Sci.">
        <title>Complete genome sequence of Parvibaculum lavamentivorans type strain (DS-1(T)).</title>
        <authorList>
            <person name="Schleheck D."/>
            <person name="Weiss M."/>
            <person name="Pitluck S."/>
            <person name="Bruce D."/>
            <person name="Land M.L."/>
            <person name="Han S."/>
            <person name="Saunders E."/>
            <person name="Tapia R."/>
            <person name="Detter C."/>
            <person name="Brettin T."/>
            <person name="Han J."/>
            <person name="Woyke T."/>
            <person name="Goodwin L."/>
            <person name="Pennacchio L."/>
            <person name="Nolan M."/>
            <person name="Cook A.M."/>
            <person name="Kjelleberg S."/>
            <person name="Thomas T."/>
        </authorList>
    </citation>
    <scope>NUCLEOTIDE SEQUENCE [LARGE SCALE GENOMIC DNA]</scope>
    <source>
        <strain evidence="13">DS-1 / DSM 13023 / NCIMB 13966</strain>
    </source>
</reference>
<dbReference type="eggNOG" id="COG1132">
    <property type="taxonomic scope" value="Bacteria"/>
</dbReference>
<dbReference type="GO" id="GO:0016887">
    <property type="term" value="F:ATP hydrolysis activity"/>
    <property type="evidence" value="ECO:0007669"/>
    <property type="project" value="InterPro"/>
</dbReference>
<dbReference type="NCBIfam" id="TIGR02204">
    <property type="entry name" value="MsbA_rel"/>
    <property type="match status" value="1"/>
</dbReference>
<protein>
    <submittedName>
        <fullName evidence="12">Lipid A ABC exporter family, fused ATPase and inner membrane subunits</fullName>
    </submittedName>
</protein>
<sequence>MSDISNPVVEAIEEEAQRRKPAKAVRPILRLMPFLVHYRGMLTLALVSLVLATLATLAIPMAGRRLIDNGFNRESAAFVDQYFIALVLVALVLGVASAARFFFVSWIGERVVADIRRAVYEHVLQLSPAFFEVTRTGEVLSRLTADTTLIKTVVGSSASIALRNIFLFFGAGAMMAATSPYLSSLVLLAIPAILLPLIVFGRWVRRLSRSAQDRLADTSAFGTESLNAIQIVQAFTHEPIDNERFGSTVESAFDTARSRILARAILTALIFFFGLSSVVGVLWVGANAVLAETMTGGELLEFILYAVFAASALAALSEIWGDIQMAAGATERLMELLDVEPEIAAPAQPQALPAPRGEIAFDNVTFAYPTRPHVSALHGFSLAVAPGETVALVGPSGAGKSTVFQLLLRFYDPQSGHVRLDGVDIRDAEPRDVRGRLAVVPQETVVFGTTVVENIRYGRPEASEDEVRAAARAARIDDFIMQLPDGYQTQVGERGVTLSGGQRQRIAIARAILRNAPVLLLDEATSALDAESETLVQQALEGLMADRTTLVIAHRLATVLKADRIVVMEEGRVVASGTHDELVRQGGLYARLARLQFAGDRDMLDENARANAGAAV</sequence>
<accession>A7HUX7</accession>
<evidence type="ECO:0000313" key="13">
    <source>
        <dbReference type="Proteomes" id="UP000006377"/>
    </source>
</evidence>
<dbReference type="PROSITE" id="PS00211">
    <property type="entry name" value="ABC_TRANSPORTER_1"/>
    <property type="match status" value="1"/>
</dbReference>
<dbReference type="EMBL" id="CP000774">
    <property type="protein sequence ID" value="ABS63710.1"/>
    <property type="molecule type" value="Genomic_DNA"/>
</dbReference>
<dbReference type="InterPro" id="IPR039421">
    <property type="entry name" value="Type_1_exporter"/>
</dbReference>
<dbReference type="HOGENOM" id="CLU_000604_84_3_5"/>
<keyword evidence="13" id="KW-1185">Reference proteome</keyword>
<feature type="transmembrane region" description="Helical" evidence="9">
    <location>
        <begin position="160"/>
        <end position="179"/>
    </location>
</feature>
<evidence type="ECO:0000256" key="4">
    <source>
        <dbReference type="ARBA" id="ARBA00022741"/>
    </source>
</evidence>
<evidence type="ECO:0000256" key="2">
    <source>
        <dbReference type="ARBA" id="ARBA00005417"/>
    </source>
</evidence>
<dbReference type="GO" id="GO:0015421">
    <property type="term" value="F:ABC-type oligopeptide transporter activity"/>
    <property type="evidence" value="ECO:0007669"/>
    <property type="project" value="TreeGrafter"/>
</dbReference>
<dbReference type="FunFam" id="3.40.50.300:FF:000218">
    <property type="entry name" value="Multidrug ABC transporter ATP-binding protein"/>
    <property type="match status" value="1"/>
</dbReference>
<keyword evidence="7 9" id="KW-0472">Membrane</keyword>
<dbReference type="InterPro" id="IPR003593">
    <property type="entry name" value="AAA+_ATPase"/>
</dbReference>
<dbReference type="RefSeq" id="WP_012111014.1">
    <property type="nucleotide sequence ID" value="NC_009719.1"/>
</dbReference>
<comment type="subcellular location">
    <subcellularLocation>
        <location evidence="1">Cell membrane</location>
        <topology evidence="1">Multi-pass membrane protein</topology>
    </subcellularLocation>
</comment>
<comment type="similarity">
    <text evidence="2">Belongs to the ABC transporter superfamily.</text>
</comment>